<feature type="chain" id="PRO_5011655422" evidence="1">
    <location>
        <begin position="29"/>
        <end position="174"/>
    </location>
</feature>
<accession>A0A1G8QGB7</accession>
<protein>
    <submittedName>
        <fullName evidence="3">Ricin-type beta-trefoil lectin domain-like</fullName>
    </submittedName>
</protein>
<dbReference type="CDD" id="cd00161">
    <property type="entry name" value="beta-trefoil_Ricin-like"/>
    <property type="match status" value="1"/>
</dbReference>
<keyword evidence="3" id="KW-0430">Lectin</keyword>
<dbReference type="PROSITE" id="PS50231">
    <property type="entry name" value="RICIN_B_LECTIN"/>
    <property type="match status" value="1"/>
</dbReference>
<dbReference type="GO" id="GO:0030246">
    <property type="term" value="F:carbohydrate binding"/>
    <property type="evidence" value="ECO:0007669"/>
    <property type="project" value="UniProtKB-KW"/>
</dbReference>
<evidence type="ECO:0000259" key="2">
    <source>
        <dbReference type="SMART" id="SM00458"/>
    </source>
</evidence>
<dbReference type="RefSeq" id="WP_090003845.1">
    <property type="nucleotide sequence ID" value="NZ_FNET01000001.1"/>
</dbReference>
<dbReference type="SUPFAM" id="SSF50370">
    <property type="entry name" value="Ricin B-like lectins"/>
    <property type="match status" value="1"/>
</dbReference>
<gene>
    <name evidence="3" type="ORF">SAMN04488074_101343</name>
</gene>
<proteinExistence type="predicted"/>
<feature type="signal peptide" evidence="1">
    <location>
        <begin position="1"/>
        <end position="28"/>
    </location>
</feature>
<dbReference type="AlphaFoldDB" id="A0A1G8QGB7"/>
<evidence type="ECO:0000313" key="4">
    <source>
        <dbReference type="Proteomes" id="UP000199682"/>
    </source>
</evidence>
<dbReference type="InterPro" id="IPR000772">
    <property type="entry name" value="Ricin_B_lectin"/>
</dbReference>
<dbReference type="EMBL" id="FNET01000001">
    <property type="protein sequence ID" value="SDJ03839.1"/>
    <property type="molecule type" value="Genomic_DNA"/>
</dbReference>
<keyword evidence="1" id="KW-0732">Signal</keyword>
<dbReference type="Proteomes" id="UP000199682">
    <property type="component" value="Unassembled WGS sequence"/>
</dbReference>
<dbReference type="SMART" id="SM00458">
    <property type="entry name" value="RICIN"/>
    <property type="match status" value="1"/>
</dbReference>
<evidence type="ECO:0000313" key="3">
    <source>
        <dbReference type="EMBL" id="SDJ03839.1"/>
    </source>
</evidence>
<organism evidence="3 4">
    <name type="scientific">Lentzea albidocapillata subsp. violacea</name>
    <dbReference type="NCBI Taxonomy" id="128104"/>
    <lineage>
        <taxon>Bacteria</taxon>
        <taxon>Bacillati</taxon>
        <taxon>Actinomycetota</taxon>
        <taxon>Actinomycetes</taxon>
        <taxon>Pseudonocardiales</taxon>
        <taxon>Pseudonocardiaceae</taxon>
        <taxon>Lentzea</taxon>
    </lineage>
</organism>
<name>A0A1G8QGB7_9PSEU</name>
<sequence>MTTRTWALRAAALCATVPLIGAPGMANGDTSQQATAYTLVAKHSGKCLTAAGTGDGAAVMQMTCAGHSTQKWILDIGGTTTKIRSVGATNHCLDLWGNINGDTVGIVSWTCYNAPQQNWRLNWRGGRYYEIRAHDTDRCIDVPHTSRAEGVPVYQWGCHIADNANQQWELRYEG</sequence>
<evidence type="ECO:0000256" key="1">
    <source>
        <dbReference type="SAM" id="SignalP"/>
    </source>
</evidence>
<dbReference type="Pfam" id="PF00652">
    <property type="entry name" value="Ricin_B_lectin"/>
    <property type="match status" value="1"/>
</dbReference>
<dbReference type="InterPro" id="IPR035992">
    <property type="entry name" value="Ricin_B-like_lectins"/>
</dbReference>
<reference evidence="4" key="1">
    <citation type="submission" date="2016-10" db="EMBL/GenBank/DDBJ databases">
        <authorList>
            <person name="Varghese N."/>
            <person name="Submissions S."/>
        </authorList>
    </citation>
    <scope>NUCLEOTIDE SEQUENCE [LARGE SCALE GENOMIC DNA]</scope>
    <source>
        <strain evidence="4">DSM 44796</strain>
    </source>
</reference>
<dbReference type="Gene3D" id="2.80.10.50">
    <property type="match status" value="2"/>
</dbReference>
<feature type="domain" description="Ricin B lectin" evidence="2">
    <location>
        <begin position="34"/>
        <end position="171"/>
    </location>
</feature>